<dbReference type="InterPro" id="IPR042099">
    <property type="entry name" value="ANL_N_sf"/>
</dbReference>
<feature type="domain" description="Thioesterase" evidence="5">
    <location>
        <begin position="685"/>
        <end position="760"/>
    </location>
</feature>
<dbReference type="Pfam" id="PF00975">
    <property type="entry name" value="Thioesterase"/>
    <property type="match status" value="1"/>
</dbReference>
<dbReference type="Pfam" id="PF00550">
    <property type="entry name" value="PP-binding"/>
    <property type="match status" value="1"/>
</dbReference>
<evidence type="ECO:0000313" key="6">
    <source>
        <dbReference type="EMBL" id="TKA28162.1"/>
    </source>
</evidence>
<dbReference type="InterPro" id="IPR020845">
    <property type="entry name" value="AMP-binding_CS"/>
</dbReference>
<proteinExistence type="inferred from homology"/>
<dbReference type="SUPFAM" id="SSF47336">
    <property type="entry name" value="ACP-like"/>
    <property type="match status" value="1"/>
</dbReference>
<evidence type="ECO:0000259" key="4">
    <source>
        <dbReference type="Pfam" id="PF00550"/>
    </source>
</evidence>
<dbReference type="Pfam" id="PF00501">
    <property type="entry name" value="AMP-binding"/>
    <property type="match status" value="1"/>
</dbReference>
<dbReference type="EMBL" id="NAJL01000019">
    <property type="protein sequence ID" value="TKA28162.1"/>
    <property type="molecule type" value="Genomic_DNA"/>
</dbReference>
<evidence type="ECO:0000256" key="1">
    <source>
        <dbReference type="ARBA" id="ARBA00006432"/>
    </source>
</evidence>
<evidence type="ECO:0000259" key="5">
    <source>
        <dbReference type="Pfam" id="PF00975"/>
    </source>
</evidence>
<dbReference type="AlphaFoldDB" id="A0A4U0U122"/>
<keyword evidence="7" id="KW-1185">Reference proteome</keyword>
<evidence type="ECO:0008006" key="8">
    <source>
        <dbReference type="Google" id="ProtNLM"/>
    </source>
</evidence>
<evidence type="ECO:0000256" key="2">
    <source>
        <dbReference type="ARBA" id="ARBA00022598"/>
    </source>
</evidence>
<evidence type="ECO:0000313" key="7">
    <source>
        <dbReference type="Proteomes" id="UP000308549"/>
    </source>
</evidence>
<comment type="similarity">
    <text evidence="1">Belongs to the ATP-dependent AMP-binding enzyme family.</text>
</comment>
<keyword evidence="2" id="KW-0436">Ligase</keyword>
<protein>
    <recommendedName>
        <fullName evidence="8">Carrier domain-containing protein</fullName>
    </recommendedName>
</protein>
<dbReference type="InterPro" id="IPR029058">
    <property type="entry name" value="AB_hydrolase_fold"/>
</dbReference>
<dbReference type="InterPro" id="IPR009081">
    <property type="entry name" value="PP-bd_ACP"/>
</dbReference>
<evidence type="ECO:0000259" key="3">
    <source>
        <dbReference type="Pfam" id="PF00501"/>
    </source>
</evidence>
<comment type="caution">
    <text evidence="6">The sequence shown here is derived from an EMBL/GenBank/DDBJ whole genome shotgun (WGS) entry which is preliminary data.</text>
</comment>
<dbReference type="Gene3D" id="3.40.50.1820">
    <property type="entry name" value="alpha/beta hydrolase"/>
    <property type="match status" value="1"/>
</dbReference>
<dbReference type="Proteomes" id="UP000308549">
    <property type="component" value="Unassembled WGS sequence"/>
</dbReference>
<dbReference type="InterPro" id="IPR001031">
    <property type="entry name" value="Thioesterase"/>
</dbReference>
<gene>
    <name evidence="6" type="ORF">B0A50_04133</name>
</gene>
<dbReference type="Gene3D" id="3.40.50.12780">
    <property type="entry name" value="N-terminal domain of ligase-like"/>
    <property type="match status" value="1"/>
</dbReference>
<dbReference type="Gene3D" id="1.10.1200.10">
    <property type="entry name" value="ACP-like"/>
    <property type="match status" value="1"/>
</dbReference>
<dbReference type="SUPFAM" id="SSF53474">
    <property type="entry name" value="alpha/beta-Hydrolases"/>
    <property type="match status" value="1"/>
</dbReference>
<dbReference type="InterPro" id="IPR045851">
    <property type="entry name" value="AMP-bd_C_sf"/>
</dbReference>
<dbReference type="GO" id="GO:0019748">
    <property type="term" value="P:secondary metabolic process"/>
    <property type="evidence" value="ECO:0007669"/>
    <property type="project" value="TreeGrafter"/>
</dbReference>
<dbReference type="InterPro" id="IPR000873">
    <property type="entry name" value="AMP-dep_synth/lig_dom"/>
</dbReference>
<feature type="domain" description="Carrier" evidence="4">
    <location>
        <begin position="592"/>
        <end position="660"/>
    </location>
</feature>
<dbReference type="PANTHER" id="PTHR24096">
    <property type="entry name" value="LONG-CHAIN-FATTY-ACID--COA LIGASE"/>
    <property type="match status" value="1"/>
</dbReference>
<feature type="domain" description="AMP-dependent synthetase/ligase" evidence="3">
    <location>
        <begin position="24"/>
        <end position="411"/>
    </location>
</feature>
<reference evidence="6 7" key="1">
    <citation type="submission" date="2017-03" db="EMBL/GenBank/DDBJ databases">
        <title>Genomes of endolithic fungi from Antarctica.</title>
        <authorList>
            <person name="Coleine C."/>
            <person name="Masonjones S."/>
            <person name="Stajich J.E."/>
        </authorList>
    </citation>
    <scope>NUCLEOTIDE SEQUENCE [LARGE SCALE GENOMIC DNA]</scope>
    <source>
        <strain evidence="6 7">CCFEE 6315</strain>
    </source>
</reference>
<organism evidence="6 7">
    <name type="scientific">Salinomyces thailandicus</name>
    <dbReference type="NCBI Taxonomy" id="706561"/>
    <lineage>
        <taxon>Eukaryota</taxon>
        <taxon>Fungi</taxon>
        <taxon>Dikarya</taxon>
        <taxon>Ascomycota</taxon>
        <taxon>Pezizomycotina</taxon>
        <taxon>Dothideomycetes</taxon>
        <taxon>Dothideomycetidae</taxon>
        <taxon>Mycosphaerellales</taxon>
        <taxon>Teratosphaeriaceae</taxon>
        <taxon>Salinomyces</taxon>
    </lineage>
</organism>
<accession>A0A4U0U122</accession>
<dbReference type="PROSITE" id="PS00455">
    <property type="entry name" value="AMP_BINDING"/>
    <property type="match status" value="1"/>
</dbReference>
<dbReference type="SUPFAM" id="SSF56801">
    <property type="entry name" value="Acetyl-CoA synthetase-like"/>
    <property type="match status" value="1"/>
</dbReference>
<sequence>MDGESGGLHLEHRRPKTVFDLLKVTAEQWPDHGLLFSDSVRGCEQSDKFLSYSQLLERARINAESLKKQAVAVTGCPVVMYFENNWDSVVWFWSLLIAGAVPALLPPLRSDGIAVRRELNHISRLFEEPVVLTSASCQDLFLKDGIKFRVLTVEAFLCNTNNLTESVALVDHGNGHEEDVAIMLMTSGSTGPAKAVQFTHSMLIASSRLKLESNGMDASKTFLSWITFDHSVSVCELHLHAMYAGANQVMMPPSSMMSDPMAFWTTLSERKISYTFAPNSFLAAATQAYHDTPDDDSRKRGLDFSQLGVLFCGGEANKVRSLHHGARVLWKHGAPAHAIKPVYGLSETCSAIFYNRSAPQYDLEHGYVFASVGKMLHSNELRILDEASREVEHDQTGAIQLRGPMIFRGYYNNPQATEACIMEGGWFDTGDVGRLDEHGNLCVVGRTKEVLIINGQNFSSFELEYAIEVAAAGLSPGYTASFSAWIDPEASDTEDLVVLFNPVNDCLSDEKALRKAVREIEAAAYQFCRKRPTLVLPLPRHCLPKSSIGKLSRTKLKQSLLAGEFAQYTLRPSCEQLGQRRDSTRALNGLLIHALVSVLRLSDDELYCQRQLSSLGIDSIGYLRLKSTLERALAQEYKNKVTLSAARIIACRTLGDLDEYIFGEGSSTKPYDPIVELNPPGSKAPLILCHPGNGEFLIWLPLLPYLADRQVLALRARGFNEGETRFASLPEMLNAYVAAIKKHQPQGPYSLLGWCFGGLLS</sequence>
<dbReference type="OrthoDB" id="10253869at2759"/>
<dbReference type="PANTHER" id="PTHR24096:SF149">
    <property type="entry name" value="AMP-BINDING DOMAIN-CONTAINING PROTEIN-RELATED"/>
    <property type="match status" value="1"/>
</dbReference>
<dbReference type="Gene3D" id="3.30.300.30">
    <property type="match status" value="1"/>
</dbReference>
<dbReference type="InterPro" id="IPR036736">
    <property type="entry name" value="ACP-like_sf"/>
</dbReference>
<name>A0A4U0U122_9PEZI</name>
<dbReference type="GO" id="GO:0016405">
    <property type="term" value="F:CoA-ligase activity"/>
    <property type="evidence" value="ECO:0007669"/>
    <property type="project" value="TreeGrafter"/>
</dbReference>